<organism evidence="2 3">
    <name type="scientific">Microdochium trichocladiopsis</name>
    <dbReference type="NCBI Taxonomy" id="1682393"/>
    <lineage>
        <taxon>Eukaryota</taxon>
        <taxon>Fungi</taxon>
        <taxon>Dikarya</taxon>
        <taxon>Ascomycota</taxon>
        <taxon>Pezizomycotina</taxon>
        <taxon>Sordariomycetes</taxon>
        <taxon>Xylariomycetidae</taxon>
        <taxon>Xylariales</taxon>
        <taxon>Microdochiaceae</taxon>
        <taxon>Microdochium</taxon>
    </lineage>
</organism>
<sequence>MVTTTTTRRWLLQWAPRPPKPHSIVYRSSPTPFSPEPGGGDASIGSAARRRATPLGSDSHHHHNQPPPRESSVAAAARPVLLGAAGQLFPFSIVLSAPASGRLD</sequence>
<evidence type="ECO:0000256" key="1">
    <source>
        <dbReference type="SAM" id="MobiDB-lite"/>
    </source>
</evidence>
<keyword evidence="3" id="KW-1185">Reference proteome</keyword>
<reference evidence="2" key="1">
    <citation type="journal article" date="2021" name="Nat. Commun.">
        <title>Genetic determinants of endophytism in the Arabidopsis root mycobiome.</title>
        <authorList>
            <person name="Mesny F."/>
            <person name="Miyauchi S."/>
            <person name="Thiergart T."/>
            <person name="Pickel B."/>
            <person name="Atanasova L."/>
            <person name="Karlsson M."/>
            <person name="Huettel B."/>
            <person name="Barry K.W."/>
            <person name="Haridas S."/>
            <person name="Chen C."/>
            <person name="Bauer D."/>
            <person name="Andreopoulos W."/>
            <person name="Pangilinan J."/>
            <person name="LaButti K."/>
            <person name="Riley R."/>
            <person name="Lipzen A."/>
            <person name="Clum A."/>
            <person name="Drula E."/>
            <person name="Henrissat B."/>
            <person name="Kohler A."/>
            <person name="Grigoriev I.V."/>
            <person name="Martin F.M."/>
            <person name="Hacquard S."/>
        </authorList>
    </citation>
    <scope>NUCLEOTIDE SEQUENCE</scope>
    <source>
        <strain evidence="2">MPI-CAGE-CH-0230</strain>
    </source>
</reference>
<evidence type="ECO:0000313" key="2">
    <source>
        <dbReference type="EMBL" id="KAH7032882.1"/>
    </source>
</evidence>
<evidence type="ECO:0000313" key="3">
    <source>
        <dbReference type="Proteomes" id="UP000756346"/>
    </source>
</evidence>
<dbReference type="AlphaFoldDB" id="A0A9P8Y849"/>
<dbReference type="GeneID" id="70177276"/>
<proteinExistence type="predicted"/>
<dbReference type="RefSeq" id="XP_046013714.1">
    <property type="nucleotide sequence ID" value="XM_046147730.1"/>
</dbReference>
<dbReference type="EMBL" id="JAGTJQ010000004">
    <property type="protein sequence ID" value="KAH7032882.1"/>
    <property type="molecule type" value="Genomic_DNA"/>
</dbReference>
<protein>
    <submittedName>
        <fullName evidence="2">Uncharacterized protein</fullName>
    </submittedName>
</protein>
<dbReference type="Proteomes" id="UP000756346">
    <property type="component" value="Unassembled WGS sequence"/>
</dbReference>
<gene>
    <name evidence="2" type="ORF">B0I36DRAFT_101828</name>
</gene>
<feature type="region of interest" description="Disordered" evidence="1">
    <location>
        <begin position="1"/>
        <end position="75"/>
    </location>
</feature>
<accession>A0A9P8Y849</accession>
<name>A0A9P8Y849_9PEZI</name>
<comment type="caution">
    <text evidence="2">The sequence shown here is derived from an EMBL/GenBank/DDBJ whole genome shotgun (WGS) entry which is preliminary data.</text>
</comment>